<reference evidence="2 3" key="1">
    <citation type="submission" date="2020-08" db="EMBL/GenBank/DDBJ databases">
        <title>Sphingomonas sp. sand1-3 16S ribosomal RNA gene Genome sequencing and assembly.</title>
        <authorList>
            <person name="Kang M."/>
        </authorList>
    </citation>
    <scope>NUCLEOTIDE SEQUENCE [LARGE SCALE GENOMIC DNA]</scope>
    <source>
        <strain evidence="3">sand1-3</strain>
    </source>
</reference>
<protein>
    <submittedName>
        <fullName evidence="2">Uncharacterized protein</fullName>
    </submittedName>
</protein>
<accession>A0A7G9L3A1</accession>
<keyword evidence="1" id="KW-0812">Transmembrane</keyword>
<feature type="transmembrane region" description="Helical" evidence="1">
    <location>
        <begin position="6"/>
        <end position="25"/>
    </location>
</feature>
<sequence length="105" mass="10928">MSLTFILFAFSIAVIAGAIGVTIFHRMFPHWGARKQGLAAASILPVMAALATLAAVIQLLSTDKVGGDMKDLALVTIVQGGLISIALGFVGGLLGALLRQRGLRR</sequence>
<dbReference type="KEGG" id="ssau:H8M03_01690"/>
<dbReference type="Proteomes" id="UP000515861">
    <property type="component" value="Chromosome"/>
</dbReference>
<evidence type="ECO:0000313" key="3">
    <source>
        <dbReference type="Proteomes" id="UP000515861"/>
    </source>
</evidence>
<keyword evidence="1" id="KW-1133">Transmembrane helix</keyword>
<dbReference type="RefSeq" id="WP_187480055.1">
    <property type="nucleotide sequence ID" value="NZ_CP060697.1"/>
</dbReference>
<gene>
    <name evidence="2" type="ORF">H8M03_01690</name>
</gene>
<evidence type="ECO:0000313" key="2">
    <source>
        <dbReference type="EMBL" id="QNM83100.1"/>
    </source>
</evidence>
<feature type="transmembrane region" description="Helical" evidence="1">
    <location>
        <begin position="72"/>
        <end position="98"/>
    </location>
</feature>
<name>A0A7G9L3A1_9SPHN</name>
<organism evidence="2 3">
    <name type="scientific">Sphingomonas sabuli</name>
    <dbReference type="NCBI Taxonomy" id="2764186"/>
    <lineage>
        <taxon>Bacteria</taxon>
        <taxon>Pseudomonadati</taxon>
        <taxon>Pseudomonadota</taxon>
        <taxon>Alphaproteobacteria</taxon>
        <taxon>Sphingomonadales</taxon>
        <taxon>Sphingomonadaceae</taxon>
        <taxon>Sphingomonas</taxon>
    </lineage>
</organism>
<proteinExistence type="predicted"/>
<dbReference type="AlphaFoldDB" id="A0A7G9L3A1"/>
<feature type="transmembrane region" description="Helical" evidence="1">
    <location>
        <begin position="37"/>
        <end position="60"/>
    </location>
</feature>
<evidence type="ECO:0000256" key="1">
    <source>
        <dbReference type="SAM" id="Phobius"/>
    </source>
</evidence>
<dbReference type="EMBL" id="CP060697">
    <property type="protein sequence ID" value="QNM83100.1"/>
    <property type="molecule type" value="Genomic_DNA"/>
</dbReference>
<keyword evidence="3" id="KW-1185">Reference proteome</keyword>
<keyword evidence="1" id="KW-0472">Membrane</keyword>